<comment type="caution">
    <text evidence="1">The sequence shown here is derived from an EMBL/GenBank/DDBJ whole genome shotgun (WGS) entry which is preliminary data.</text>
</comment>
<protein>
    <submittedName>
        <fullName evidence="1">Uncharacterized protein</fullName>
    </submittedName>
</protein>
<dbReference type="Proteomes" id="UP001239111">
    <property type="component" value="Chromosome 4"/>
</dbReference>
<name>A0ACC2N745_9HYME</name>
<accession>A0ACC2N745</accession>
<keyword evidence="2" id="KW-1185">Reference proteome</keyword>
<reference evidence="1" key="1">
    <citation type="submission" date="2023-04" db="EMBL/GenBank/DDBJ databases">
        <title>A chromosome-level genome assembly of the parasitoid wasp Eretmocerus hayati.</title>
        <authorList>
            <person name="Zhong Y."/>
            <person name="Liu S."/>
            <person name="Liu Y."/>
        </authorList>
    </citation>
    <scope>NUCLEOTIDE SEQUENCE</scope>
    <source>
        <strain evidence="1">ZJU_SS_LIU_2023</strain>
    </source>
</reference>
<organism evidence="1 2">
    <name type="scientific">Eretmocerus hayati</name>
    <dbReference type="NCBI Taxonomy" id="131215"/>
    <lineage>
        <taxon>Eukaryota</taxon>
        <taxon>Metazoa</taxon>
        <taxon>Ecdysozoa</taxon>
        <taxon>Arthropoda</taxon>
        <taxon>Hexapoda</taxon>
        <taxon>Insecta</taxon>
        <taxon>Pterygota</taxon>
        <taxon>Neoptera</taxon>
        <taxon>Endopterygota</taxon>
        <taxon>Hymenoptera</taxon>
        <taxon>Apocrita</taxon>
        <taxon>Proctotrupomorpha</taxon>
        <taxon>Chalcidoidea</taxon>
        <taxon>Aphelinidae</taxon>
        <taxon>Aphelininae</taxon>
        <taxon>Eretmocerus</taxon>
    </lineage>
</organism>
<gene>
    <name evidence="1" type="ORF">QAD02_008672</name>
</gene>
<sequence length="176" mass="19065">MIRVKRYPYPKKKQGQVSARQERQHNEVLLAELRATLNARGIEVNTVPRPSSSGAEALASISDDPSLAYRSSAVSPVPSTSQEVVTTDDLVSNDEFDIDFEALLRSLSKMQTTAATLPAVLCSEAASPGVSRMTDMQSLAIIKHPGTRNASNGQASRHTQLLQTQWLRANTATAMS</sequence>
<proteinExistence type="predicted"/>
<evidence type="ECO:0000313" key="1">
    <source>
        <dbReference type="EMBL" id="KAJ8667010.1"/>
    </source>
</evidence>
<dbReference type="EMBL" id="CM056744">
    <property type="protein sequence ID" value="KAJ8667010.1"/>
    <property type="molecule type" value="Genomic_DNA"/>
</dbReference>
<evidence type="ECO:0000313" key="2">
    <source>
        <dbReference type="Proteomes" id="UP001239111"/>
    </source>
</evidence>